<dbReference type="EMBL" id="CAJOBO010004436">
    <property type="protein sequence ID" value="CAF4520950.1"/>
    <property type="molecule type" value="Genomic_DNA"/>
</dbReference>
<comment type="caution">
    <text evidence="1">The sequence shown here is derived from an EMBL/GenBank/DDBJ whole genome shotgun (WGS) entry which is preliminary data.</text>
</comment>
<dbReference type="AlphaFoldDB" id="A0A818R2Z4"/>
<name>A0A818R2Z4_9BILA</name>
<dbReference type="Proteomes" id="UP000663833">
    <property type="component" value="Unassembled WGS sequence"/>
</dbReference>
<evidence type="ECO:0000313" key="3">
    <source>
        <dbReference type="Proteomes" id="UP000663833"/>
    </source>
</evidence>
<gene>
    <name evidence="2" type="ORF">HFQ381_LOCUS29122</name>
    <name evidence="1" type="ORF">LUA448_LOCUS32793</name>
</gene>
<sequence length="312" mass="34991">MGCLKLTYTPKLEVVHHKTKTTPSGEAKRVQWWIRVDPLFRDYPWNSPYAFSENDVIRSVELEGLEKLALSGSVPQSQYHSDNTDFTGETAYNDIHINTFAKQTTRLNKLYGFNASKVSTGNDVINKLITETKSKGYVSFLGFFGHGSNSGFLLKCDEGFYRSKDPDMVYGAGEANLSDLKKNILKGNIKFSKDAVCFIDACNNGGLWGDKNEQKKSFAYKLAETTGMTVIAGDGHVEMDNPNNANGKFKITDGGSFYKFTATPYTKITKIDNPDKSWYQFWKPSKVEVKEKAYKVTVQNIGTEATVDDYVK</sequence>
<evidence type="ECO:0000313" key="2">
    <source>
        <dbReference type="EMBL" id="CAF4520950.1"/>
    </source>
</evidence>
<protein>
    <submittedName>
        <fullName evidence="1">Uncharacterized protein</fullName>
    </submittedName>
</protein>
<proteinExistence type="predicted"/>
<reference evidence="1" key="1">
    <citation type="submission" date="2021-02" db="EMBL/GenBank/DDBJ databases">
        <authorList>
            <person name="Nowell W R."/>
        </authorList>
    </citation>
    <scope>NUCLEOTIDE SEQUENCE</scope>
</reference>
<accession>A0A818R2Z4</accession>
<dbReference type="EMBL" id="CAJNYD010004908">
    <property type="protein sequence ID" value="CAF3647549.1"/>
    <property type="molecule type" value="Genomic_DNA"/>
</dbReference>
<evidence type="ECO:0000313" key="1">
    <source>
        <dbReference type="EMBL" id="CAF3647549.1"/>
    </source>
</evidence>
<organism evidence="1 3">
    <name type="scientific">Rotaria socialis</name>
    <dbReference type="NCBI Taxonomy" id="392032"/>
    <lineage>
        <taxon>Eukaryota</taxon>
        <taxon>Metazoa</taxon>
        <taxon>Spiralia</taxon>
        <taxon>Gnathifera</taxon>
        <taxon>Rotifera</taxon>
        <taxon>Eurotatoria</taxon>
        <taxon>Bdelloidea</taxon>
        <taxon>Philodinida</taxon>
        <taxon>Philodinidae</taxon>
        <taxon>Rotaria</taxon>
    </lineage>
</organism>
<dbReference type="Proteomes" id="UP000663851">
    <property type="component" value="Unassembled WGS sequence"/>
</dbReference>